<accession>F5S6S1</accession>
<protein>
    <submittedName>
        <fullName evidence="1">Uncharacterized protein</fullName>
    </submittedName>
</protein>
<proteinExistence type="predicted"/>
<sequence length="113" mass="13027">CPCAAQFANTIVDDKLILSIGRLLIHAQDMRLFVKRYLPAFENLGIGKSGALWSYVHDTRPTFERVRNFFLAHTPSQSQWSQDDAQWVRNHINSCLNGDMIGLYRHSKFLSFL</sequence>
<evidence type="ECO:0000313" key="1">
    <source>
        <dbReference type="EMBL" id="EGK09519.1"/>
    </source>
</evidence>
<dbReference type="AlphaFoldDB" id="F5S6S1"/>
<dbReference type="EMBL" id="AFHS01000034">
    <property type="protein sequence ID" value="EGK09519.1"/>
    <property type="molecule type" value="Genomic_DNA"/>
</dbReference>
<reference evidence="1 2" key="1">
    <citation type="submission" date="2011-04" db="EMBL/GenBank/DDBJ databases">
        <authorList>
            <person name="Muzny D."/>
            <person name="Qin X."/>
            <person name="Deng J."/>
            <person name="Jiang H."/>
            <person name="Liu Y."/>
            <person name="Qu J."/>
            <person name="Song X.-Z."/>
            <person name="Zhang L."/>
            <person name="Thornton R."/>
            <person name="Coyle M."/>
            <person name="Francisco L."/>
            <person name="Jackson L."/>
            <person name="Javaid M."/>
            <person name="Korchina V."/>
            <person name="Kovar C."/>
            <person name="Mata R."/>
            <person name="Mathew T."/>
            <person name="Ngo R."/>
            <person name="Nguyen L."/>
            <person name="Nguyen N."/>
            <person name="Okwuonu G."/>
            <person name="Ongeri F."/>
            <person name="Pham C."/>
            <person name="Simmons D."/>
            <person name="Wilczek-Boney K."/>
            <person name="Hale W."/>
            <person name="Jakkamsetti A."/>
            <person name="Pham P."/>
            <person name="Ruth R."/>
            <person name="San Lucas F."/>
            <person name="Warren J."/>
            <person name="Zhang J."/>
            <person name="Zhao Z."/>
            <person name="Zhou C."/>
            <person name="Zhu D."/>
            <person name="Lee S."/>
            <person name="Bess C."/>
            <person name="Blankenburg K."/>
            <person name="Forbes L."/>
            <person name="Fu Q."/>
            <person name="Gubbala S."/>
            <person name="Hirani K."/>
            <person name="Jayaseelan J.C."/>
            <person name="Lara F."/>
            <person name="Munidasa M."/>
            <person name="Palculict T."/>
            <person name="Patil S."/>
            <person name="Pu L.-L."/>
            <person name="Saada N."/>
            <person name="Tang L."/>
            <person name="Weissenberger G."/>
            <person name="Zhu Y."/>
            <person name="Hemphill L."/>
            <person name="Shang Y."/>
            <person name="Youmans B."/>
            <person name="Ayvaz T."/>
            <person name="Ross M."/>
            <person name="Santibanez J."/>
            <person name="Aqrawi P."/>
            <person name="Gross S."/>
            <person name="Joshi V."/>
            <person name="Fowler G."/>
            <person name="Nazareth L."/>
            <person name="Reid J."/>
            <person name="Worley K."/>
            <person name="Petrosino J."/>
            <person name="Highlander S."/>
            <person name="Gibbs R."/>
        </authorList>
    </citation>
    <scope>NUCLEOTIDE SEQUENCE [LARGE SCALE GENOMIC DNA]</scope>
    <source>
        <strain evidence="1 2">ATCC 23330</strain>
    </source>
</reference>
<gene>
    <name evidence="1" type="ORF">HMPREF0476_0904</name>
</gene>
<keyword evidence="2" id="KW-1185">Reference proteome</keyword>
<dbReference type="HOGENOM" id="CLU_2126259_0_0_4"/>
<comment type="caution">
    <text evidence="1">The sequence shown here is derived from an EMBL/GenBank/DDBJ whole genome shotgun (WGS) entry which is preliminary data.</text>
</comment>
<organism evidence="1 2">
    <name type="scientific">Kingella kingae ATCC 23330</name>
    <dbReference type="NCBI Taxonomy" id="887327"/>
    <lineage>
        <taxon>Bacteria</taxon>
        <taxon>Pseudomonadati</taxon>
        <taxon>Pseudomonadota</taxon>
        <taxon>Betaproteobacteria</taxon>
        <taxon>Neisseriales</taxon>
        <taxon>Neisseriaceae</taxon>
        <taxon>Kingella</taxon>
    </lineage>
</organism>
<dbReference type="RefSeq" id="WP_003786511.1">
    <property type="nucleotide sequence ID" value="NZ_GL891960.1"/>
</dbReference>
<evidence type="ECO:0000313" key="2">
    <source>
        <dbReference type="Proteomes" id="UP000004207"/>
    </source>
</evidence>
<dbReference type="Proteomes" id="UP000004207">
    <property type="component" value="Unassembled WGS sequence"/>
</dbReference>
<name>F5S6S1_KINKI</name>
<feature type="non-terminal residue" evidence="1">
    <location>
        <position position="1"/>
    </location>
</feature>